<protein>
    <submittedName>
        <fullName evidence="1">Uncharacterized protein</fullName>
    </submittedName>
</protein>
<proteinExistence type="predicted"/>
<accession>A0A0K2UK98</accession>
<dbReference type="AlphaFoldDB" id="A0A0K2UK98"/>
<feature type="non-terminal residue" evidence="1">
    <location>
        <position position="1"/>
    </location>
</feature>
<reference evidence="1" key="1">
    <citation type="submission" date="2014-05" db="EMBL/GenBank/DDBJ databases">
        <authorList>
            <person name="Chronopoulou M."/>
        </authorList>
    </citation>
    <scope>NUCLEOTIDE SEQUENCE</scope>
    <source>
        <tissue evidence="1">Whole organism</tissue>
    </source>
</reference>
<dbReference type="EMBL" id="HACA01021124">
    <property type="protein sequence ID" value="CDW38485.1"/>
    <property type="molecule type" value="Transcribed_RNA"/>
</dbReference>
<organism evidence="1">
    <name type="scientific">Lepeophtheirus salmonis</name>
    <name type="common">Salmon louse</name>
    <name type="synonym">Caligus salmonis</name>
    <dbReference type="NCBI Taxonomy" id="72036"/>
    <lineage>
        <taxon>Eukaryota</taxon>
        <taxon>Metazoa</taxon>
        <taxon>Ecdysozoa</taxon>
        <taxon>Arthropoda</taxon>
        <taxon>Crustacea</taxon>
        <taxon>Multicrustacea</taxon>
        <taxon>Hexanauplia</taxon>
        <taxon>Copepoda</taxon>
        <taxon>Siphonostomatoida</taxon>
        <taxon>Caligidae</taxon>
        <taxon>Lepeophtheirus</taxon>
    </lineage>
</organism>
<evidence type="ECO:0000313" key="1">
    <source>
        <dbReference type="EMBL" id="CDW38485.1"/>
    </source>
</evidence>
<name>A0A0K2UK98_LEPSM</name>
<sequence>YSSLSSLESIRDSFLPCAWGLTGFLLYDLGRVFPSSNAASSSKAALNNFFDFCLYSGVAFRFLFFFSTDPCILLGDSSIFFTSFLISSAPASLIYASSSSSILPFSFLASCFPFSSSSSLFFGRSSISLLLTDVEILGLV</sequence>